<protein>
    <submittedName>
        <fullName evidence="1">Uncharacterized protein</fullName>
    </submittedName>
</protein>
<reference evidence="1 2" key="1">
    <citation type="submission" date="2020-09" db="EMBL/GenBank/DDBJ databases">
        <authorList>
            <person name="Zhang R."/>
            <person name="Garcia K."/>
            <person name="Ogata H."/>
        </authorList>
    </citation>
    <scope>NUCLEOTIDE SEQUENCE [LARGE SCALE GENOMIC DNA]</scope>
    <source>
        <strain evidence="2">stheno</strain>
    </source>
</reference>
<name>A0A7S7YEY2_9VIRU</name>
<keyword evidence="2" id="KW-1185">Reference proteome</keyword>
<dbReference type="Proteomes" id="UP001162098">
    <property type="component" value="Segment"/>
</dbReference>
<sequence>MEHTNDGGCDCGKSDACATCQTTVCKHTASAELDIILCDCCHYLSCTSEPCLEAIRDGKVGRRCCRALDGPFPIHG</sequence>
<accession>A0A7S7YEY2</accession>
<dbReference type="EMBL" id="MW018138">
    <property type="protein sequence ID" value="QPB44552.1"/>
    <property type="molecule type" value="Genomic_DNA"/>
</dbReference>
<evidence type="ECO:0000313" key="1">
    <source>
        <dbReference type="EMBL" id="QPB44552.1"/>
    </source>
</evidence>
<dbReference type="KEGG" id="vg:80543748"/>
<proteinExistence type="predicted"/>
<organism evidence="1 2">
    <name type="scientific">Medusavirus stheno T3</name>
    <dbReference type="NCBI Taxonomy" id="3069717"/>
    <lineage>
        <taxon>Viruses</taxon>
        <taxon>Varidnaviria</taxon>
        <taxon>Bamfordvirae</taxon>
        <taxon>Nucleocytoviricota</taxon>
        <taxon>Megaviricetes</taxon>
        <taxon>Mamonoviridae</taxon>
        <taxon>Medusavirus</taxon>
        <taxon>Medusavirus sthenus</taxon>
    </lineage>
</organism>
<evidence type="ECO:0000313" key="2">
    <source>
        <dbReference type="Proteomes" id="UP001162098"/>
    </source>
</evidence>